<feature type="signal peptide" evidence="1">
    <location>
        <begin position="1"/>
        <end position="38"/>
    </location>
</feature>
<gene>
    <name evidence="2" type="ORF">KTT_54040</name>
</gene>
<sequence length="181" mass="19558">MHKGRNMFNVKRLVLFGLMALVLCTALALNTGAASAHATVPTRSAALVYCGGGTGVSCDGKDPIQWNCYLDAIDKYDATSSDLGGLTEDIILRYSPTCGSAWALVIFSDRVPSGHYGNAIITRTSDNRQYDCTTGDKIVYPGQTSCYSGMVDDPDWTTAWAAGMYRTGSNSWIREARTQAF</sequence>
<evidence type="ECO:0000313" key="2">
    <source>
        <dbReference type="EMBL" id="GCE15545.1"/>
    </source>
</evidence>
<evidence type="ECO:0000256" key="1">
    <source>
        <dbReference type="SAM" id="SignalP"/>
    </source>
</evidence>
<keyword evidence="3" id="KW-1185">Reference proteome</keyword>
<dbReference type="Pfam" id="PF10901">
    <property type="entry name" value="DUF2690"/>
    <property type="match status" value="1"/>
</dbReference>
<reference evidence="3" key="1">
    <citation type="submission" date="2018-12" db="EMBL/GenBank/DDBJ databases">
        <title>Tengunoibacter tsumagoiensis gen. nov., sp. nov., Dictyobacter kobayashii sp. nov., D. alpinus sp. nov., and D. joshuensis sp. nov. and description of Dictyobacteraceae fam. nov. within the order Ktedonobacterales isolated from Tengu-no-mugimeshi.</title>
        <authorList>
            <person name="Wang C.M."/>
            <person name="Zheng Y."/>
            <person name="Sakai Y."/>
            <person name="Toyoda A."/>
            <person name="Minakuchi Y."/>
            <person name="Abe K."/>
            <person name="Yokota A."/>
            <person name="Yabe S."/>
        </authorList>
    </citation>
    <scope>NUCLEOTIDE SEQUENCE [LARGE SCALE GENOMIC DNA]</scope>
    <source>
        <strain evidence="3">Uno3</strain>
    </source>
</reference>
<evidence type="ECO:0000313" key="3">
    <source>
        <dbReference type="Proteomes" id="UP000287352"/>
    </source>
</evidence>
<dbReference type="AlphaFoldDB" id="A0A402A9A8"/>
<proteinExistence type="predicted"/>
<dbReference type="EMBL" id="BIFR01000002">
    <property type="protein sequence ID" value="GCE15545.1"/>
    <property type="molecule type" value="Genomic_DNA"/>
</dbReference>
<dbReference type="InterPro" id="IPR021224">
    <property type="entry name" value="DUF2690"/>
</dbReference>
<protein>
    <recommendedName>
        <fullName evidence="4">DUF2690 domain-containing protein</fullName>
    </recommendedName>
</protein>
<dbReference type="RefSeq" id="WP_161975789.1">
    <property type="nucleotide sequence ID" value="NZ_BIFR01000002.1"/>
</dbReference>
<dbReference type="Proteomes" id="UP000287352">
    <property type="component" value="Unassembled WGS sequence"/>
</dbReference>
<evidence type="ECO:0008006" key="4">
    <source>
        <dbReference type="Google" id="ProtNLM"/>
    </source>
</evidence>
<organism evidence="2 3">
    <name type="scientific">Tengunoibacter tsumagoiensis</name>
    <dbReference type="NCBI Taxonomy" id="2014871"/>
    <lineage>
        <taxon>Bacteria</taxon>
        <taxon>Bacillati</taxon>
        <taxon>Chloroflexota</taxon>
        <taxon>Ktedonobacteria</taxon>
        <taxon>Ktedonobacterales</taxon>
        <taxon>Dictyobacteraceae</taxon>
        <taxon>Tengunoibacter</taxon>
    </lineage>
</organism>
<feature type="chain" id="PRO_5019432311" description="DUF2690 domain-containing protein" evidence="1">
    <location>
        <begin position="39"/>
        <end position="181"/>
    </location>
</feature>
<keyword evidence="1" id="KW-0732">Signal</keyword>
<name>A0A402A9A8_9CHLR</name>
<accession>A0A402A9A8</accession>
<comment type="caution">
    <text evidence="2">The sequence shown here is derived from an EMBL/GenBank/DDBJ whole genome shotgun (WGS) entry which is preliminary data.</text>
</comment>